<evidence type="ECO:0000256" key="4">
    <source>
        <dbReference type="ARBA" id="ARBA00023242"/>
    </source>
</evidence>
<dbReference type="InterPro" id="IPR009057">
    <property type="entry name" value="Homeodomain-like_sf"/>
</dbReference>
<dbReference type="SUPFAM" id="SSF46689">
    <property type="entry name" value="Homeodomain-like"/>
    <property type="match status" value="1"/>
</dbReference>
<organism evidence="9 10">
    <name type="scientific">Oedothorax gibbosus</name>
    <dbReference type="NCBI Taxonomy" id="931172"/>
    <lineage>
        <taxon>Eukaryota</taxon>
        <taxon>Metazoa</taxon>
        <taxon>Ecdysozoa</taxon>
        <taxon>Arthropoda</taxon>
        <taxon>Chelicerata</taxon>
        <taxon>Arachnida</taxon>
        <taxon>Araneae</taxon>
        <taxon>Araneomorphae</taxon>
        <taxon>Entelegynae</taxon>
        <taxon>Araneoidea</taxon>
        <taxon>Linyphiidae</taxon>
        <taxon>Erigoninae</taxon>
        <taxon>Oedothorax</taxon>
    </lineage>
</organism>
<dbReference type="PROSITE" id="PS50071">
    <property type="entry name" value="HOMEOBOX_2"/>
    <property type="match status" value="1"/>
</dbReference>
<evidence type="ECO:0000256" key="7">
    <source>
        <dbReference type="SAM" id="MobiDB-lite"/>
    </source>
</evidence>
<feature type="compositionally biased region" description="Low complexity" evidence="7">
    <location>
        <begin position="166"/>
        <end position="177"/>
    </location>
</feature>
<dbReference type="Pfam" id="PF00046">
    <property type="entry name" value="Homeodomain"/>
    <property type="match status" value="1"/>
</dbReference>
<reference evidence="9 10" key="1">
    <citation type="journal article" date="2022" name="Nat. Ecol. Evol.">
        <title>A masculinizing supergene underlies an exaggerated male reproductive morph in a spider.</title>
        <authorList>
            <person name="Hendrickx F."/>
            <person name="De Corte Z."/>
            <person name="Sonet G."/>
            <person name="Van Belleghem S.M."/>
            <person name="Kostlbacher S."/>
            <person name="Vangestel C."/>
        </authorList>
    </citation>
    <scope>NUCLEOTIDE SEQUENCE [LARGE SCALE GENOMIC DNA]</scope>
    <source>
        <strain evidence="9">W744_W776</strain>
    </source>
</reference>
<keyword evidence="3 5" id="KW-0371">Homeobox</keyword>
<dbReference type="Proteomes" id="UP000827092">
    <property type="component" value="Unassembled WGS sequence"/>
</dbReference>
<dbReference type="PANTHER" id="PTHR45793">
    <property type="entry name" value="HOMEOBOX PROTEIN"/>
    <property type="match status" value="1"/>
</dbReference>
<gene>
    <name evidence="9" type="ORF">JTE90_002873</name>
</gene>
<dbReference type="AlphaFoldDB" id="A0AAV6VCA8"/>
<evidence type="ECO:0000256" key="6">
    <source>
        <dbReference type="RuleBase" id="RU000682"/>
    </source>
</evidence>
<dbReference type="InterPro" id="IPR017970">
    <property type="entry name" value="Homeobox_CS"/>
</dbReference>
<dbReference type="Gene3D" id="1.10.10.60">
    <property type="entry name" value="Homeodomain-like"/>
    <property type="match status" value="1"/>
</dbReference>
<feature type="region of interest" description="Disordered" evidence="7">
    <location>
        <begin position="199"/>
        <end position="222"/>
    </location>
</feature>
<evidence type="ECO:0000259" key="8">
    <source>
        <dbReference type="PROSITE" id="PS50071"/>
    </source>
</evidence>
<evidence type="ECO:0000313" key="10">
    <source>
        <dbReference type="Proteomes" id="UP000827092"/>
    </source>
</evidence>
<feature type="region of interest" description="Disordered" evidence="7">
    <location>
        <begin position="122"/>
        <end position="182"/>
    </location>
</feature>
<dbReference type="GO" id="GO:0005634">
    <property type="term" value="C:nucleus"/>
    <property type="evidence" value="ECO:0007669"/>
    <property type="project" value="UniProtKB-SubCell"/>
</dbReference>
<keyword evidence="10" id="KW-1185">Reference proteome</keyword>
<dbReference type="PANTHER" id="PTHR45793:SF25">
    <property type="entry name" value="HOMEOBOX PROTEIN CEH-36"/>
    <property type="match status" value="1"/>
</dbReference>
<comment type="subcellular location">
    <subcellularLocation>
        <location evidence="1 5 6">Nucleus</location>
    </subcellularLocation>
</comment>
<dbReference type="PROSITE" id="PS00027">
    <property type="entry name" value="HOMEOBOX_1"/>
    <property type="match status" value="1"/>
</dbReference>
<dbReference type="GO" id="GO:0000978">
    <property type="term" value="F:RNA polymerase II cis-regulatory region sequence-specific DNA binding"/>
    <property type="evidence" value="ECO:0007669"/>
    <property type="project" value="TreeGrafter"/>
</dbReference>
<dbReference type="InterPro" id="IPR001356">
    <property type="entry name" value="HD"/>
</dbReference>
<evidence type="ECO:0000256" key="3">
    <source>
        <dbReference type="ARBA" id="ARBA00023155"/>
    </source>
</evidence>
<dbReference type="GO" id="GO:0000981">
    <property type="term" value="F:DNA-binding transcription factor activity, RNA polymerase II-specific"/>
    <property type="evidence" value="ECO:0007669"/>
    <property type="project" value="InterPro"/>
</dbReference>
<comment type="caution">
    <text evidence="9">The sequence shown here is derived from an EMBL/GenBank/DDBJ whole genome shotgun (WGS) entry which is preliminary data.</text>
</comment>
<evidence type="ECO:0000313" key="9">
    <source>
        <dbReference type="EMBL" id="KAG8193614.1"/>
    </source>
</evidence>
<evidence type="ECO:0000256" key="1">
    <source>
        <dbReference type="ARBA" id="ARBA00004123"/>
    </source>
</evidence>
<feature type="compositionally biased region" description="Polar residues" evidence="7">
    <location>
        <begin position="199"/>
        <end position="219"/>
    </location>
</feature>
<dbReference type="CDD" id="cd00086">
    <property type="entry name" value="homeodomain"/>
    <property type="match status" value="1"/>
</dbReference>
<name>A0AAV6VCA8_9ARAC</name>
<protein>
    <recommendedName>
        <fullName evidence="8">Homeobox domain-containing protein</fullName>
    </recommendedName>
</protein>
<dbReference type="SMART" id="SM00389">
    <property type="entry name" value="HOX"/>
    <property type="match status" value="1"/>
</dbReference>
<keyword evidence="4 5" id="KW-0539">Nucleus</keyword>
<proteinExistence type="predicted"/>
<evidence type="ECO:0000256" key="5">
    <source>
        <dbReference type="PROSITE-ProRule" id="PRU00108"/>
    </source>
</evidence>
<keyword evidence="2 5" id="KW-0238">DNA-binding</keyword>
<sequence length="348" mass="38557">MPTLFQDAIQGYPSTYAALSGSRYISLGPSPSLDSMFRPSSFYQPYVPWMARSYTLDDFKNVAATAPIGKHRRNRTAFSQQQLAALEQTFSKTQYPDLENRENLSRKTGLPEPKIQVWFKNRRAKQRKLQKGNDKAFSMQEKCKDVISSTTTSPQKADEKGSKVTSGQSGLESESGQARGLDCSTTQIKDSVFSSIASSTETSDITRMPTESNFDSSPLESGDFKTKAFRRNQDFSSTSKCLDNVDYPDNLPGDTALDNLKPASLSFWSGKLPTYLSPTSPDSQCRFLPMVPSFLYPHLPTNWPYTYYGTTAANSSEITTVYAASSAKPQCVALNRTDSAGQCYAENE</sequence>
<dbReference type="EMBL" id="JAFNEN010000117">
    <property type="protein sequence ID" value="KAG8193614.1"/>
    <property type="molecule type" value="Genomic_DNA"/>
</dbReference>
<evidence type="ECO:0000256" key="2">
    <source>
        <dbReference type="ARBA" id="ARBA00023125"/>
    </source>
</evidence>
<accession>A0AAV6VCA8</accession>
<feature type="DNA-binding region" description="Homeobox" evidence="5">
    <location>
        <begin position="71"/>
        <end position="130"/>
    </location>
</feature>
<feature type="domain" description="Homeobox" evidence="8">
    <location>
        <begin position="69"/>
        <end position="129"/>
    </location>
</feature>